<proteinExistence type="predicted"/>
<evidence type="ECO:0000256" key="1">
    <source>
        <dbReference type="ARBA" id="ARBA00023125"/>
    </source>
</evidence>
<dbReference type="RefSeq" id="WP_073112640.1">
    <property type="nucleotide sequence ID" value="NZ_FQZY01000066.1"/>
</dbReference>
<keyword evidence="5" id="KW-1185">Reference proteome</keyword>
<organism evidence="4 5">
    <name type="scientific">Hespellia stercorisuis DSM 15480</name>
    <dbReference type="NCBI Taxonomy" id="1121950"/>
    <lineage>
        <taxon>Bacteria</taxon>
        <taxon>Bacillati</taxon>
        <taxon>Bacillota</taxon>
        <taxon>Clostridia</taxon>
        <taxon>Lachnospirales</taxon>
        <taxon>Lachnospiraceae</taxon>
        <taxon>Hespellia</taxon>
    </lineage>
</organism>
<evidence type="ECO:0000313" key="4">
    <source>
        <dbReference type="EMBL" id="SHK63632.1"/>
    </source>
</evidence>
<dbReference type="InterPro" id="IPR001647">
    <property type="entry name" value="HTH_TetR"/>
</dbReference>
<evidence type="ECO:0000313" key="5">
    <source>
        <dbReference type="Proteomes" id="UP000184301"/>
    </source>
</evidence>
<sequence>MNQREKQKLETKKRIYECAYKLFDEQSFDAVKVADIAKEAGISVGGVYYHFASKDDIIDYGYLAFDEKLQEHYHKVKPNDGKDAILCLVRYQVQSVIDMGPHLTSITFKNQMEKKNEYLYSKKRFLYKMLLEQIEAVGPLGKTPDVITDQILRIVRGSIYDWAARKGSYDLMAAVNDEMDMICSYHQLQK</sequence>
<dbReference type="GO" id="GO:0003677">
    <property type="term" value="F:DNA binding"/>
    <property type="evidence" value="ECO:0007669"/>
    <property type="project" value="UniProtKB-UniRule"/>
</dbReference>
<dbReference type="PROSITE" id="PS50977">
    <property type="entry name" value="HTH_TETR_2"/>
    <property type="match status" value="1"/>
</dbReference>
<dbReference type="PANTHER" id="PTHR43479:SF11">
    <property type="entry name" value="ACREF_ENVCD OPERON REPRESSOR-RELATED"/>
    <property type="match status" value="1"/>
</dbReference>
<dbReference type="SUPFAM" id="SSF46689">
    <property type="entry name" value="Homeodomain-like"/>
    <property type="match status" value="1"/>
</dbReference>
<dbReference type="InterPro" id="IPR050624">
    <property type="entry name" value="HTH-type_Tx_Regulator"/>
</dbReference>
<feature type="DNA-binding region" description="H-T-H motif" evidence="2">
    <location>
        <begin position="32"/>
        <end position="51"/>
    </location>
</feature>
<name>A0A1M6U2Y1_9FIRM</name>
<dbReference type="PANTHER" id="PTHR43479">
    <property type="entry name" value="ACREF/ENVCD OPERON REPRESSOR-RELATED"/>
    <property type="match status" value="1"/>
</dbReference>
<dbReference type="Pfam" id="PF00440">
    <property type="entry name" value="TetR_N"/>
    <property type="match status" value="1"/>
</dbReference>
<evidence type="ECO:0000256" key="2">
    <source>
        <dbReference type="PROSITE-ProRule" id="PRU00335"/>
    </source>
</evidence>
<keyword evidence="1 2" id="KW-0238">DNA-binding</keyword>
<reference evidence="4 5" key="1">
    <citation type="submission" date="2016-11" db="EMBL/GenBank/DDBJ databases">
        <authorList>
            <person name="Jaros S."/>
            <person name="Januszkiewicz K."/>
            <person name="Wedrychowicz H."/>
        </authorList>
    </citation>
    <scope>NUCLEOTIDE SEQUENCE [LARGE SCALE GENOMIC DNA]</scope>
    <source>
        <strain evidence="4 5">DSM 15480</strain>
    </source>
</reference>
<dbReference type="PRINTS" id="PR00455">
    <property type="entry name" value="HTHTETR"/>
</dbReference>
<dbReference type="AlphaFoldDB" id="A0A1M6U2Y1"/>
<dbReference type="Gene3D" id="1.10.357.10">
    <property type="entry name" value="Tetracycline Repressor, domain 2"/>
    <property type="match status" value="1"/>
</dbReference>
<dbReference type="EMBL" id="FQZY01000066">
    <property type="protein sequence ID" value="SHK63632.1"/>
    <property type="molecule type" value="Genomic_DNA"/>
</dbReference>
<evidence type="ECO:0000259" key="3">
    <source>
        <dbReference type="PROSITE" id="PS50977"/>
    </source>
</evidence>
<protein>
    <submittedName>
        <fullName evidence="4">Transcriptional regulator, TetR family</fullName>
    </submittedName>
</protein>
<accession>A0A1M6U2Y1</accession>
<dbReference type="InterPro" id="IPR009057">
    <property type="entry name" value="Homeodomain-like_sf"/>
</dbReference>
<dbReference type="Proteomes" id="UP000184301">
    <property type="component" value="Unassembled WGS sequence"/>
</dbReference>
<dbReference type="OrthoDB" id="494991at2"/>
<feature type="domain" description="HTH tetR-type" evidence="3">
    <location>
        <begin position="9"/>
        <end position="69"/>
    </location>
</feature>
<gene>
    <name evidence="4" type="ORF">SAMN02745243_03390</name>
</gene>